<dbReference type="Pfam" id="PF00580">
    <property type="entry name" value="UvrD-helicase"/>
    <property type="match status" value="1"/>
</dbReference>
<evidence type="ECO:0000256" key="1">
    <source>
        <dbReference type="ARBA" id="ARBA00009922"/>
    </source>
</evidence>
<evidence type="ECO:0000256" key="3">
    <source>
        <dbReference type="ARBA" id="ARBA00022801"/>
    </source>
</evidence>
<feature type="domain" description="UvrD-like helicase ATP-binding" evidence="13">
    <location>
        <begin position="56"/>
        <end position="330"/>
    </location>
</feature>
<comment type="catalytic activity">
    <reaction evidence="10">
        <text>ATP + H2O = ADP + phosphate + H(+)</text>
        <dbReference type="Rhea" id="RHEA:13065"/>
        <dbReference type="ChEBI" id="CHEBI:15377"/>
        <dbReference type="ChEBI" id="CHEBI:15378"/>
        <dbReference type="ChEBI" id="CHEBI:30616"/>
        <dbReference type="ChEBI" id="CHEBI:43474"/>
        <dbReference type="ChEBI" id="CHEBI:456216"/>
        <dbReference type="EC" id="5.6.2.4"/>
    </reaction>
</comment>
<dbReference type="EMBL" id="CP041372">
    <property type="protein sequence ID" value="QKS69794.1"/>
    <property type="molecule type" value="Genomic_DNA"/>
</dbReference>
<dbReference type="Pfam" id="PF14169">
    <property type="entry name" value="YdjO"/>
    <property type="match status" value="1"/>
</dbReference>
<gene>
    <name evidence="15" type="ORF">FLK61_23680</name>
</gene>
<dbReference type="AlphaFoldDB" id="A0A859FB73"/>
<dbReference type="InterPro" id="IPR027417">
    <property type="entry name" value="P-loop_NTPase"/>
</dbReference>
<keyword evidence="7" id="KW-0413">Isomerase</keyword>
<reference evidence="16" key="1">
    <citation type="submission" date="2019-07" db="EMBL/GenBank/DDBJ databases">
        <title>Bacillus alkalisoli sp. nov. isolated from saline soil.</title>
        <authorList>
            <person name="Sun J.-Q."/>
            <person name="Xu L."/>
        </authorList>
    </citation>
    <scope>NUCLEOTIDE SEQUENCE [LARGE SCALE GENOMIC DNA]</scope>
    <source>
        <strain evidence="16">M4U3P1</strain>
    </source>
</reference>
<sequence length="771" mass="87510">MQHNYAQPKKRPQALHPAGSFLDKIPPAPKAPLLTSVIRESDSDYSYLHRLEESGITLNEQQLEAVRHGDGPARIIAGAGSGKTRVLVSRTGYLTSVNGVSPKNILLLTFTRKAADEMRSRIAKLPGYTPSLAKQLTAGTFHSIFYRLLVSRGYDHRILQNDRHKQIAIKRILKTRGLHDSYEPETLLATLSELKSRMKTAHDIDAKTHIEHETKAILIAYEDWKDEHHYIDFDDMLLLAWKLLNEDNELLGKLQTRFRYILCDEWQDTNPIQFELIRMLTGTHQNLFVVGDDDQTIYSFNGADSTIILDFDKHYPRATTITLPVNYRSTPGILGLGNAIIEHNTMRHPKTLQTANSPGQTTLYLRPATTDDEAEQIVANVSADIASGKRRLREIAILHRTFSCSRAMVDQLVLRGIPFVTFGKQETFYESGLVKPVLDHLRLAVDPNNIDAVSGMVSTLYLARETTMAHIHRQDIVSPEPKLLLHAMTLPHLKEFQRTAISRRMKLIESLAGKKPRDAIRQVRAVYDAYLDADERRVATLDKDMVKEMLTELEASADKFGSIKEYLSFIEDIIARHKEMEELRKQSDADVLSLMTIHRAKGLEFPVVYVIGASETILPHSSALEADKRSDLMIDGKGKQKVEHAIEEERRLLYVAVTRAMEELYISSPSYYRGKETDVSRFLLEAFGEKERPRTSLERSGRSGRSDRAFASRVAEQKPRLRITALVWDCTSKSCNGWMRVSPQDESERLSEKACPLCKTKMKQVEKEITA</sequence>
<accession>A0A859FB73</accession>
<feature type="binding site" evidence="11">
    <location>
        <begin position="77"/>
        <end position="84"/>
    </location>
    <ligand>
        <name>ATP</name>
        <dbReference type="ChEBI" id="CHEBI:30616"/>
    </ligand>
</feature>
<feature type="domain" description="UvrD-like helicase C-terminal" evidence="14">
    <location>
        <begin position="331"/>
        <end position="602"/>
    </location>
</feature>
<dbReference type="Gene3D" id="1.10.10.160">
    <property type="match status" value="1"/>
</dbReference>
<dbReference type="GO" id="GO:0033202">
    <property type="term" value="C:DNA helicase complex"/>
    <property type="evidence" value="ECO:0007669"/>
    <property type="project" value="TreeGrafter"/>
</dbReference>
<dbReference type="Pfam" id="PF13361">
    <property type="entry name" value="UvrD_C"/>
    <property type="match status" value="1"/>
</dbReference>
<dbReference type="GO" id="GO:0016787">
    <property type="term" value="F:hydrolase activity"/>
    <property type="evidence" value="ECO:0007669"/>
    <property type="project" value="UniProtKB-UniRule"/>
</dbReference>
<evidence type="ECO:0000256" key="5">
    <source>
        <dbReference type="ARBA" id="ARBA00022840"/>
    </source>
</evidence>
<dbReference type="PROSITE" id="PS51198">
    <property type="entry name" value="UVRD_HELICASE_ATP_BIND"/>
    <property type="match status" value="1"/>
</dbReference>
<evidence type="ECO:0000256" key="6">
    <source>
        <dbReference type="ARBA" id="ARBA00023125"/>
    </source>
</evidence>
<keyword evidence="6" id="KW-0238">DNA-binding</keyword>
<dbReference type="CDD" id="cd18807">
    <property type="entry name" value="SF1_C_UvrD"/>
    <property type="match status" value="1"/>
</dbReference>
<evidence type="ECO:0000313" key="15">
    <source>
        <dbReference type="EMBL" id="QKS69794.1"/>
    </source>
</evidence>
<comment type="similarity">
    <text evidence="1">Belongs to the helicase family. UvrD subfamily.</text>
</comment>
<dbReference type="PANTHER" id="PTHR11070">
    <property type="entry name" value="UVRD / RECB / PCRA DNA HELICASE FAMILY MEMBER"/>
    <property type="match status" value="1"/>
</dbReference>
<dbReference type="InterPro" id="IPR013986">
    <property type="entry name" value="DExx_box_DNA_helicase_dom_sf"/>
</dbReference>
<name>A0A859FB73_9BACI</name>
<dbReference type="RefSeq" id="WP_176007838.1">
    <property type="nucleotide sequence ID" value="NZ_CP041372.2"/>
</dbReference>
<dbReference type="CDD" id="cd17932">
    <property type="entry name" value="DEXQc_UvrD"/>
    <property type="match status" value="1"/>
</dbReference>
<dbReference type="Proteomes" id="UP000318138">
    <property type="component" value="Chromosome"/>
</dbReference>
<keyword evidence="5 11" id="KW-0067">ATP-binding</keyword>
<evidence type="ECO:0000259" key="14">
    <source>
        <dbReference type="PROSITE" id="PS51217"/>
    </source>
</evidence>
<keyword evidence="4 11" id="KW-0347">Helicase</keyword>
<organism evidence="15 16">
    <name type="scientific">Paenalkalicoccus suaedae</name>
    <dbReference type="NCBI Taxonomy" id="2592382"/>
    <lineage>
        <taxon>Bacteria</taxon>
        <taxon>Bacillati</taxon>
        <taxon>Bacillota</taxon>
        <taxon>Bacilli</taxon>
        <taxon>Bacillales</taxon>
        <taxon>Bacillaceae</taxon>
        <taxon>Paenalkalicoccus</taxon>
    </lineage>
</organism>
<dbReference type="Gene3D" id="3.40.50.300">
    <property type="entry name" value="P-loop containing nucleotide triphosphate hydrolases"/>
    <property type="match status" value="2"/>
</dbReference>
<evidence type="ECO:0000313" key="16">
    <source>
        <dbReference type="Proteomes" id="UP000318138"/>
    </source>
</evidence>
<dbReference type="InterPro" id="IPR014017">
    <property type="entry name" value="DNA_helicase_UvrD-like_C"/>
</dbReference>
<evidence type="ECO:0000256" key="11">
    <source>
        <dbReference type="PROSITE-ProRule" id="PRU00560"/>
    </source>
</evidence>
<dbReference type="EC" id="5.6.2.4" evidence="9"/>
<dbReference type="KEGG" id="psua:FLK61_23680"/>
<dbReference type="GO" id="GO:0005829">
    <property type="term" value="C:cytosol"/>
    <property type="evidence" value="ECO:0007669"/>
    <property type="project" value="TreeGrafter"/>
</dbReference>
<feature type="region of interest" description="Disordered" evidence="12">
    <location>
        <begin position="1"/>
        <end position="23"/>
    </location>
</feature>
<evidence type="ECO:0000256" key="2">
    <source>
        <dbReference type="ARBA" id="ARBA00022741"/>
    </source>
</evidence>
<dbReference type="Gene3D" id="1.10.486.10">
    <property type="entry name" value="PCRA, domain 4"/>
    <property type="match status" value="1"/>
</dbReference>
<keyword evidence="3 11" id="KW-0378">Hydrolase</keyword>
<evidence type="ECO:0000256" key="10">
    <source>
        <dbReference type="ARBA" id="ARBA00048988"/>
    </source>
</evidence>
<evidence type="ECO:0000256" key="9">
    <source>
        <dbReference type="ARBA" id="ARBA00034808"/>
    </source>
</evidence>
<comment type="catalytic activity">
    <reaction evidence="8">
        <text>Couples ATP hydrolysis with the unwinding of duplex DNA by translocating in the 3'-5' direction.</text>
        <dbReference type="EC" id="5.6.2.4"/>
    </reaction>
</comment>
<dbReference type="InterPro" id="IPR014016">
    <property type="entry name" value="UvrD-like_ATP-bd"/>
</dbReference>
<dbReference type="InterPro" id="IPR025916">
    <property type="entry name" value="YdjO"/>
</dbReference>
<keyword evidence="16" id="KW-1185">Reference proteome</keyword>
<keyword evidence="2 11" id="KW-0547">Nucleotide-binding</keyword>
<evidence type="ECO:0000256" key="7">
    <source>
        <dbReference type="ARBA" id="ARBA00023235"/>
    </source>
</evidence>
<dbReference type="GO" id="GO:0043138">
    <property type="term" value="F:3'-5' DNA helicase activity"/>
    <property type="evidence" value="ECO:0007669"/>
    <property type="project" value="UniProtKB-EC"/>
</dbReference>
<dbReference type="InterPro" id="IPR000212">
    <property type="entry name" value="DNA_helicase_UvrD/REP"/>
</dbReference>
<dbReference type="GO" id="GO:0000725">
    <property type="term" value="P:recombinational repair"/>
    <property type="evidence" value="ECO:0007669"/>
    <property type="project" value="TreeGrafter"/>
</dbReference>
<protein>
    <recommendedName>
        <fullName evidence="9">DNA 3'-5' helicase</fullName>
        <ecNumber evidence="9">5.6.2.4</ecNumber>
    </recommendedName>
</protein>
<evidence type="ECO:0000256" key="4">
    <source>
        <dbReference type="ARBA" id="ARBA00022806"/>
    </source>
</evidence>
<dbReference type="GO" id="GO:0005524">
    <property type="term" value="F:ATP binding"/>
    <property type="evidence" value="ECO:0007669"/>
    <property type="project" value="UniProtKB-UniRule"/>
</dbReference>
<dbReference type="GO" id="GO:0003677">
    <property type="term" value="F:DNA binding"/>
    <property type="evidence" value="ECO:0007669"/>
    <property type="project" value="UniProtKB-KW"/>
</dbReference>
<evidence type="ECO:0000256" key="12">
    <source>
        <dbReference type="SAM" id="MobiDB-lite"/>
    </source>
</evidence>
<proteinExistence type="inferred from homology"/>
<dbReference type="SUPFAM" id="SSF52540">
    <property type="entry name" value="P-loop containing nucleoside triphosphate hydrolases"/>
    <property type="match status" value="1"/>
</dbReference>
<dbReference type="PROSITE" id="PS51217">
    <property type="entry name" value="UVRD_HELICASE_CTER"/>
    <property type="match status" value="1"/>
</dbReference>
<dbReference type="PANTHER" id="PTHR11070:SF2">
    <property type="entry name" value="ATP-DEPENDENT DNA HELICASE SRS2"/>
    <property type="match status" value="1"/>
</dbReference>
<evidence type="ECO:0000259" key="13">
    <source>
        <dbReference type="PROSITE" id="PS51198"/>
    </source>
</evidence>
<evidence type="ECO:0000256" key="8">
    <source>
        <dbReference type="ARBA" id="ARBA00034617"/>
    </source>
</evidence>